<evidence type="ECO:0000313" key="11">
    <source>
        <dbReference type="EMBL" id="UBY07549.1"/>
    </source>
</evidence>
<dbReference type="Gene3D" id="3.80.10.10">
    <property type="entry name" value="Ribonuclease Inhibitor"/>
    <property type="match status" value="3"/>
</dbReference>
<dbReference type="GO" id="GO:0043531">
    <property type="term" value="F:ADP binding"/>
    <property type="evidence" value="ECO:0007669"/>
    <property type="project" value="InterPro"/>
</dbReference>
<dbReference type="PANTHER" id="PTHR36766:SF70">
    <property type="entry name" value="DISEASE RESISTANCE PROTEIN RGA4"/>
    <property type="match status" value="1"/>
</dbReference>
<dbReference type="Pfam" id="PF18052">
    <property type="entry name" value="Rx_N"/>
    <property type="match status" value="1"/>
</dbReference>
<feature type="domain" description="Disease resistance N-terminal" evidence="8">
    <location>
        <begin position="18"/>
        <end position="94"/>
    </location>
</feature>
<feature type="domain" description="NB-ARC" evidence="7">
    <location>
        <begin position="258"/>
        <end position="424"/>
    </location>
</feature>
<feature type="domain" description="R13L1/DRL21-like LRR repeat region" evidence="10">
    <location>
        <begin position="780"/>
        <end position="898"/>
    </location>
</feature>
<evidence type="ECO:0000259" key="7">
    <source>
        <dbReference type="Pfam" id="PF00931"/>
    </source>
</evidence>
<dbReference type="GO" id="GO:0051707">
    <property type="term" value="P:response to other organism"/>
    <property type="evidence" value="ECO:0007669"/>
    <property type="project" value="UniProtKB-ARBA"/>
</dbReference>
<dbReference type="InterPro" id="IPR042197">
    <property type="entry name" value="Apaf_helical"/>
</dbReference>
<evidence type="ECO:0000256" key="5">
    <source>
        <dbReference type="ARBA" id="ARBA00022821"/>
    </source>
</evidence>
<dbReference type="Gene3D" id="1.20.5.4130">
    <property type="match status" value="1"/>
</dbReference>
<dbReference type="Gene3D" id="1.10.10.10">
    <property type="entry name" value="Winged helix-like DNA-binding domain superfamily/Winged helix DNA-binding domain"/>
    <property type="match status" value="1"/>
</dbReference>
<dbReference type="PRINTS" id="PR00364">
    <property type="entry name" value="DISEASERSIST"/>
</dbReference>
<dbReference type="SUPFAM" id="SSF52540">
    <property type="entry name" value="P-loop containing nucleoside triphosphate hydrolases"/>
    <property type="match status" value="1"/>
</dbReference>
<dbReference type="InterPro" id="IPR058922">
    <property type="entry name" value="WHD_DRP"/>
</dbReference>
<dbReference type="Gene3D" id="1.10.8.430">
    <property type="entry name" value="Helical domain of apoptotic protease-activating factors"/>
    <property type="match status" value="1"/>
</dbReference>
<dbReference type="Pfam" id="PF00931">
    <property type="entry name" value="NB-ARC"/>
    <property type="match status" value="1"/>
</dbReference>
<accession>A0A8K1I8Y2</accession>
<keyword evidence="3" id="KW-0677">Repeat</keyword>
<evidence type="ECO:0000256" key="1">
    <source>
        <dbReference type="ARBA" id="ARBA00008894"/>
    </source>
</evidence>
<evidence type="ECO:0000259" key="10">
    <source>
        <dbReference type="Pfam" id="PF25019"/>
    </source>
</evidence>
<reference evidence="11" key="1">
    <citation type="submission" date="2021-07" db="EMBL/GenBank/DDBJ databases">
        <title>Genome-wide identification of the NLR gene family in Haynaldia villosa by SMRT-RenSeq.</title>
        <authorList>
            <person name="Huang Z."/>
            <person name="Qiao F."/>
            <person name="Yang B."/>
            <person name="Liu J."/>
            <person name="Liu Y."/>
            <person name="Wulff B.B.H."/>
            <person name="Hu P."/>
            <person name="Lv Z."/>
            <person name="Zhang R."/>
            <person name="Chen P."/>
            <person name="Xing L."/>
            <person name="Cao A."/>
        </authorList>
    </citation>
    <scope>NUCLEOTIDE SEQUENCE</scope>
    <source>
        <strain evidence="11">Hv_Contig_1333_nlr_1</strain>
    </source>
</reference>
<dbReference type="InterPro" id="IPR027417">
    <property type="entry name" value="P-loop_NTPase"/>
</dbReference>
<proteinExistence type="evidence at transcript level"/>
<dbReference type="Pfam" id="PF25019">
    <property type="entry name" value="LRR_R13L1-DRL21"/>
    <property type="match status" value="1"/>
</dbReference>
<keyword evidence="2" id="KW-0433">Leucine-rich repeat</keyword>
<keyword evidence="4" id="KW-0547">Nucleotide-binding</keyword>
<dbReference type="InterPro" id="IPR036388">
    <property type="entry name" value="WH-like_DNA-bd_sf"/>
</dbReference>
<dbReference type="GO" id="GO:0006952">
    <property type="term" value="P:defense response"/>
    <property type="evidence" value="ECO:0007669"/>
    <property type="project" value="UniProtKB-KW"/>
</dbReference>
<name>A0A8K1I8Y2_9POAL</name>
<evidence type="ECO:0000256" key="2">
    <source>
        <dbReference type="ARBA" id="ARBA00022614"/>
    </source>
</evidence>
<dbReference type="GO" id="GO:0005524">
    <property type="term" value="F:ATP binding"/>
    <property type="evidence" value="ECO:0007669"/>
    <property type="project" value="UniProtKB-KW"/>
</dbReference>
<organism evidence="11">
    <name type="scientific">Dasypyrum villosum</name>
    <dbReference type="NCBI Taxonomy" id="40247"/>
    <lineage>
        <taxon>Eukaryota</taxon>
        <taxon>Viridiplantae</taxon>
        <taxon>Streptophyta</taxon>
        <taxon>Embryophyta</taxon>
        <taxon>Tracheophyta</taxon>
        <taxon>Spermatophyta</taxon>
        <taxon>Magnoliopsida</taxon>
        <taxon>Liliopsida</taxon>
        <taxon>Poales</taxon>
        <taxon>Poaceae</taxon>
        <taxon>BOP clade</taxon>
        <taxon>Pooideae</taxon>
        <taxon>Triticodae</taxon>
        <taxon>Triticeae</taxon>
        <taxon>Triticinae</taxon>
        <taxon>Dasypyrum</taxon>
    </lineage>
</organism>
<evidence type="ECO:0000256" key="4">
    <source>
        <dbReference type="ARBA" id="ARBA00022741"/>
    </source>
</evidence>
<dbReference type="EMBL" id="MZ672950">
    <property type="protein sequence ID" value="UBY07549.1"/>
    <property type="molecule type" value="mRNA"/>
</dbReference>
<evidence type="ECO:0000256" key="3">
    <source>
        <dbReference type="ARBA" id="ARBA00022737"/>
    </source>
</evidence>
<dbReference type="Gene3D" id="3.40.50.300">
    <property type="entry name" value="P-loop containing nucleotide triphosphate hydrolases"/>
    <property type="match status" value="1"/>
</dbReference>
<dbReference type="PANTHER" id="PTHR36766">
    <property type="entry name" value="PLANT BROAD-SPECTRUM MILDEW RESISTANCE PROTEIN RPW8"/>
    <property type="match status" value="1"/>
</dbReference>
<keyword evidence="5" id="KW-0611">Plant defense</keyword>
<comment type="similarity">
    <text evidence="1">Belongs to the disease resistance NB-LRR family.</text>
</comment>
<dbReference type="InterPro" id="IPR056789">
    <property type="entry name" value="LRR_R13L1-DRL21"/>
</dbReference>
<protein>
    <submittedName>
        <fullName evidence="11">NBS-LRR disease resistance protein</fullName>
    </submittedName>
</protein>
<dbReference type="InterPro" id="IPR002182">
    <property type="entry name" value="NB-ARC"/>
</dbReference>
<dbReference type="InterPro" id="IPR041118">
    <property type="entry name" value="Rx_N"/>
</dbReference>
<dbReference type="SUPFAM" id="SSF52058">
    <property type="entry name" value="L domain-like"/>
    <property type="match status" value="2"/>
</dbReference>
<evidence type="ECO:0000256" key="6">
    <source>
        <dbReference type="ARBA" id="ARBA00022840"/>
    </source>
</evidence>
<sequence>MGMYAALRVAQWVVGKALAPVADGVLEAWAANRNFGPNIEAVRMELLLVQATLENAGRKELGRPAMEELLQKLRDLVHNAEDLLDELDYFRIHDELHGTYNASEEHGEGSIRKLALNARHTAKAVGKLINCCTWQRPKRHQRSCDNSSSAPNANQEVSGCMPKLGKLLPCSCFPHPHVGDGNSGNEQETPKLEFNKVDFSQRMKDIVEKLQLIRNEVSKILIHCGPRTVPDIAQIRPITKGRIDEPKLYGRDHVMNSIIHDIIEGQYCDQGLTVLPVIGPGAMGKTTLIQHIYTNQQVQNHFPVRIWICVSFNFNLDKVLEEIKRYTPRVEGENEYSTTEELIVQRLKSRRFLLVLDDIWKFTDVDDWKKLLLLLGKSQEMGSMILVTTRQKEIADQVKKTEEPKELNRLELGEFRKLFLVYIFDVEQYPRDKHHLLHIGDEIMEKLKGSPLAAKTVGRLLRRDPSLAHWRRVLNSKQWANQTNGIMSALKLSYEFLPFYLQQCFSYSALFPEDYPCRSHELISLWTGLDILIPTDENPTFEGIGLSNIKELITHGFFREEETADGSRYVMHDLLHDLALKVVSHDCVSFRLSDVGLVKIPPSMRHLSISTEDLGEYDAVSGEKLMSELEEMKRTLKVEHLQTLMLFGRMHESFAKIFCEFFGEATALRVLYLPMGSVLHTFSGLIHLRFLCLGTRNIRVHLPLRISKFYHLRVLDLEMWYGIGDFPEDMSNLAELCHCYTPSRRYAELRFDLYNVRKLELLEKLKVFRVNKKSEGFEPKQLEHLNKLWELGIYNLEKIHTEDEAAEAKLIEKKFLRRLTLDWDSERSSVEPGVEEVVLESLQPHGDLQVLCIRGYGGPSCPTWLGDLWDLRELRLKDMARLKEFIVEKSFCVLIKLELIGLVCFEKWVYPTELQSSLGGEVLPTDAHMFPLLQVLIIKKCPKLSVLPFSDHIVSPYWFPKLQELEIHDCPEFSSVIPISWIESLRRVIIRRVKMIMEFTYSKLSAGVEFEIIGEFDVHSLDQVLAFDKEIGLEKLTLSRCPPLELKNLVMLTSLKTLIVENSVSLVGPLGGQDGLEWDLPIEYMSIKGLYGNIGKELTELLPHLPRLSKLELSHYEITTTEKEEDDGLLLFPATLCDSLRELDMSFCSGLVLVDPPTLVPGGGWLQALGSLQRLKIQCCRMFLSTFSFSRHLFPSSLQFLMLWHVKGMQTLEPLSNLSSLTRLKLLYCGEDLKCQGLQSLLTTGGQLNELEVRGSCRFFAGWDPVEGEEQKPHLVSSTLQALRTDDVAGLFAAPICSFLSPGLTKLQLSGDIFLFPFFKMERFSKKQEDALQLLSSLQQLEFWSFDDLQQLPARLGNLARLKILSIYKCPAMSSLPNDGLPESLQVLGVSLCNWKLEEQCRELMDTIPKIIIE</sequence>
<evidence type="ECO:0000259" key="8">
    <source>
        <dbReference type="Pfam" id="PF18052"/>
    </source>
</evidence>
<dbReference type="Pfam" id="PF23559">
    <property type="entry name" value="WHD_DRP"/>
    <property type="match status" value="1"/>
</dbReference>
<dbReference type="InterPro" id="IPR032675">
    <property type="entry name" value="LRR_dom_sf"/>
</dbReference>
<feature type="domain" description="Disease resistance protein winged helix" evidence="9">
    <location>
        <begin position="510"/>
        <end position="579"/>
    </location>
</feature>
<keyword evidence="6" id="KW-0067">ATP-binding</keyword>
<evidence type="ECO:0000259" key="9">
    <source>
        <dbReference type="Pfam" id="PF23559"/>
    </source>
</evidence>